<sequence length="177" mass="19026">MIRMDSTWAAGEGHCAPDEPRSDSSSALPCCIVPSTGMCPCAAPSTWLRAADNRPDLCLSSYRQRVRRARYVGISCSCPVPDVMSCSASLLRRRLTGGRMLSAVHLNVEVRAARSSSGGSGGDAGRKTWRRVSLYALFLSPLLVSLLSPPFIPPLSLSRLRQTASEVPPLVTGHKMV</sequence>
<keyword evidence="2" id="KW-1133">Transmembrane helix</keyword>
<comment type="caution">
    <text evidence="3">The sequence shown here is derived from an EMBL/GenBank/DDBJ whole genome shotgun (WGS) entry which is preliminary data.</text>
</comment>
<keyword evidence="4" id="KW-1185">Reference proteome</keyword>
<feature type="transmembrane region" description="Helical" evidence="2">
    <location>
        <begin position="132"/>
        <end position="152"/>
    </location>
</feature>
<dbReference type="Proteomes" id="UP000324091">
    <property type="component" value="Chromosome 20"/>
</dbReference>
<proteinExistence type="predicted"/>
<feature type="region of interest" description="Disordered" evidence="1">
    <location>
        <begin position="1"/>
        <end position="25"/>
    </location>
</feature>
<accession>A0A5C6NER8</accession>
<gene>
    <name evidence="3" type="ORF">D4764_20G0000340</name>
</gene>
<evidence type="ECO:0000256" key="1">
    <source>
        <dbReference type="SAM" id="MobiDB-lite"/>
    </source>
</evidence>
<keyword evidence="2" id="KW-0812">Transmembrane</keyword>
<evidence type="ECO:0000313" key="4">
    <source>
        <dbReference type="Proteomes" id="UP000324091"/>
    </source>
</evidence>
<evidence type="ECO:0000313" key="3">
    <source>
        <dbReference type="EMBL" id="TWW66002.1"/>
    </source>
</evidence>
<evidence type="ECO:0000256" key="2">
    <source>
        <dbReference type="SAM" id="Phobius"/>
    </source>
</evidence>
<name>A0A5C6NER8_9TELE</name>
<keyword evidence="2" id="KW-0472">Membrane</keyword>
<dbReference type="EMBL" id="RHFK02000013">
    <property type="protein sequence ID" value="TWW66002.1"/>
    <property type="molecule type" value="Genomic_DNA"/>
</dbReference>
<organism evidence="3 4">
    <name type="scientific">Takifugu flavidus</name>
    <name type="common">sansaifugu</name>
    <dbReference type="NCBI Taxonomy" id="433684"/>
    <lineage>
        <taxon>Eukaryota</taxon>
        <taxon>Metazoa</taxon>
        <taxon>Chordata</taxon>
        <taxon>Craniata</taxon>
        <taxon>Vertebrata</taxon>
        <taxon>Euteleostomi</taxon>
        <taxon>Actinopterygii</taxon>
        <taxon>Neopterygii</taxon>
        <taxon>Teleostei</taxon>
        <taxon>Neoteleostei</taxon>
        <taxon>Acanthomorphata</taxon>
        <taxon>Eupercaria</taxon>
        <taxon>Tetraodontiformes</taxon>
        <taxon>Tetradontoidea</taxon>
        <taxon>Tetraodontidae</taxon>
        <taxon>Takifugu</taxon>
    </lineage>
</organism>
<reference evidence="3 4" key="1">
    <citation type="submission" date="2019-04" db="EMBL/GenBank/DDBJ databases">
        <title>Chromosome genome assembly for Takifugu flavidus.</title>
        <authorList>
            <person name="Xiao S."/>
        </authorList>
    </citation>
    <scope>NUCLEOTIDE SEQUENCE [LARGE SCALE GENOMIC DNA]</scope>
    <source>
        <strain evidence="3">HTHZ2018</strain>
        <tissue evidence="3">Muscle</tissue>
    </source>
</reference>
<dbReference type="AlphaFoldDB" id="A0A5C6NER8"/>
<protein>
    <submittedName>
        <fullName evidence="3">Uncharacterized protein</fullName>
    </submittedName>
</protein>